<organism evidence="1">
    <name type="scientific">marine sediment metagenome</name>
    <dbReference type="NCBI Taxonomy" id="412755"/>
    <lineage>
        <taxon>unclassified sequences</taxon>
        <taxon>metagenomes</taxon>
        <taxon>ecological metagenomes</taxon>
    </lineage>
</organism>
<name>A0A0F9N440_9ZZZZ</name>
<evidence type="ECO:0000313" key="1">
    <source>
        <dbReference type="EMBL" id="KKN06562.1"/>
    </source>
</evidence>
<reference evidence="1" key="1">
    <citation type="journal article" date="2015" name="Nature">
        <title>Complex archaea that bridge the gap between prokaryotes and eukaryotes.</title>
        <authorList>
            <person name="Spang A."/>
            <person name="Saw J.H."/>
            <person name="Jorgensen S.L."/>
            <person name="Zaremba-Niedzwiedzka K."/>
            <person name="Martijn J."/>
            <person name="Lind A.E."/>
            <person name="van Eijk R."/>
            <person name="Schleper C."/>
            <person name="Guy L."/>
            <person name="Ettema T.J."/>
        </authorList>
    </citation>
    <scope>NUCLEOTIDE SEQUENCE</scope>
</reference>
<dbReference type="AlphaFoldDB" id="A0A0F9N440"/>
<protein>
    <submittedName>
        <fullName evidence="1">Uncharacterized protein</fullName>
    </submittedName>
</protein>
<comment type="caution">
    <text evidence="1">The sequence shown here is derived from an EMBL/GenBank/DDBJ whole genome shotgun (WGS) entry which is preliminary data.</text>
</comment>
<dbReference type="SUPFAM" id="SSF56059">
    <property type="entry name" value="Glutathione synthetase ATP-binding domain-like"/>
    <property type="match status" value="1"/>
</dbReference>
<gene>
    <name evidence="1" type="ORF">LCGC14_1075950</name>
</gene>
<accession>A0A0F9N440</accession>
<sequence>MSDIFVEQGPNGEEVFRTSCGADAQQLNSSCFCISLDRAALDKALADEVGDSCIAELMRERCPHVFAERPVFIAASQLQRLVESVRAIETVVAMPAWREQALALAPAIARHDARGAKGVFFGYDFHAEGDTLGLIEVNTNAGGAMLNAILARAQRACCADVEPLLPSLDGVRGFEKAIVDMFRSEWQATAPARELRTVAIVDEAPEKQYLYPEFLLFQRLLQGHGITAVIADPTALALRDGALWLGETPIDLVYNRLTDFYLEEDNCRALREAYLSDAVVLTPHPQAHALYADKRRLATLTDPEALIRLGVPEAVQIILLRDIPCTTVVRASEADSLWADRRNLFFKPVNGFGSRGAYRGDKLTKRVWQDVLDGDYVAQKLVQPGERRLDGSAEARTMKFDLRAFVYDGQVQWTAARVYQGQTTNFRTQGGGFAPVYTTGGHNEATGRISSC</sequence>
<dbReference type="EMBL" id="LAZR01004675">
    <property type="protein sequence ID" value="KKN06562.1"/>
    <property type="molecule type" value="Genomic_DNA"/>
</dbReference>
<proteinExistence type="predicted"/>